<dbReference type="Proteomes" id="UP000191931">
    <property type="component" value="Unassembled WGS sequence"/>
</dbReference>
<dbReference type="AlphaFoldDB" id="A0A1W1HCU4"/>
<evidence type="ECO:0000313" key="4">
    <source>
        <dbReference type="Proteomes" id="UP000191931"/>
    </source>
</evidence>
<feature type="compositionally biased region" description="Polar residues" evidence="1">
    <location>
        <begin position="179"/>
        <end position="194"/>
    </location>
</feature>
<dbReference type="EMBL" id="FWEV01000128">
    <property type="protein sequence ID" value="SLM30205.1"/>
    <property type="molecule type" value="Genomic_DNA"/>
</dbReference>
<evidence type="ECO:0000313" key="3">
    <source>
        <dbReference type="EMBL" id="SLM30205.1"/>
    </source>
</evidence>
<dbReference type="OrthoDB" id="9795345at2"/>
<reference evidence="3 4" key="1">
    <citation type="submission" date="2017-03" db="EMBL/GenBank/DDBJ databases">
        <authorList>
            <person name="Afonso C.L."/>
            <person name="Miller P.J."/>
            <person name="Scott M.A."/>
            <person name="Spackman E."/>
            <person name="Goraichik I."/>
            <person name="Dimitrov K.M."/>
            <person name="Suarez D.L."/>
            <person name="Swayne D.E."/>
        </authorList>
    </citation>
    <scope>NUCLEOTIDE SEQUENCE [LARGE SCALE GENOMIC DNA]</scope>
    <source>
        <strain evidence="3">PRJEB14757</strain>
    </source>
</reference>
<feature type="compositionally biased region" description="Polar residues" evidence="1">
    <location>
        <begin position="271"/>
        <end position="305"/>
    </location>
</feature>
<dbReference type="InterPro" id="IPR012909">
    <property type="entry name" value="PHA_DNA-bd_N"/>
</dbReference>
<feature type="region of interest" description="Disordered" evidence="1">
    <location>
        <begin position="179"/>
        <end position="234"/>
    </location>
</feature>
<dbReference type="STRING" id="1246637.MTBBW1_2130100"/>
<organism evidence="3 4">
    <name type="scientific">Desulfamplus magnetovallimortis</name>
    <dbReference type="NCBI Taxonomy" id="1246637"/>
    <lineage>
        <taxon>Bacteria</taxon>
        <taxon>Pseudomonadati</taxon>
        <taxon>Thermodesulfobacteriota</taxon>
        <taxon>Desulfobacteria</taxon>
        <taxon>Desulfobacterales</taxon>
        <taxon>Desulfobacteraceae</taxon>
        <taxon>Desulfamplus</taxon>
    </lineage>
</organism>
<evidence type="ECO:0000256" key="1">
    <source>
        <dbReference type="SAM" id="MobiDB-lite"/>
    </source>
</evidence>
<dbReference type="Pfam" id="PF07879">
    <property type="entry name" value="PHB_acc_N"/>
    <property type="match status" value="1"/>
</dbReference>
<proteinExistence type="predicted"/>
<feature type="region of interest" description="Disordered" evidence="1">
    <location>
        <begin position="270"/>
        <end position="344"/>
    </location>
</feature>
<name>A0A1W1HCU4_9BACT</name>
<evidence type="ECO:0000259" key="2">
    <source>
        <dbReference type="Pfam" id="PF07879"/>
    </source>
</evidence>
<dbReference type="RefSeq" id="WP_080807844.1">
    <property type="nucleotide sequence ID" value="NZ_LT828558.1"/>
</dbReference>
<feature type="region of interest" description="Disordered" evidence="1">
    <location>
        <begin position="127"/>
        <end position="156"/>
    </location>
</feature>
<accession>A0A1W1HCU4</accession>
<feature type="domain" description="PHA accumulation regulator DNA-binding N-terminal" evidence="2">
    <location>
        <begin position="4"/>
        <end position="51"/>
    </location>
</feature>
<gene>
    <name evidence="3" type="ORF">MTBBW1_2130100</name>
</gene>
<keyword evidence="4" id="KW-1185">Reference proteome</keyword>
<protein>
    <recommendedName>
        <fullName evidence="2">PHA accumulation regulator DNA-binding N-terminal domain-containing protein</fullName>
    </recommendedName>
</protein>
<sequence length="369" mass="40313">MLDIKKYSNGKFFDSVNRKYLKPDTIREFINKGEKIKVTFTATGEDITEEICKSYLDKNKGVKYSWLPDSDELTRWISQTIDRRIRKVLGVMNLPTREQIADLNASLKAVDDKIQSLELMWKRSQEQSLKKSEESAEKQSEKDAEQKSEKDSEDRSGTMFEFVADEVGDSLDVSGITESLSDISSTNESLSDSSGDIEMPVQLASSIPEESASKEKTLSNGINSEIESIADTDGRDNDVVAKEVVESNADVKDVAVKGVEKNVSLKGVEAKTTSTKSVEAKTASTKSVEAKTASTKSVEAKTASTKGVEAKTANTKSVKAKSAKSKAVNTKSVKAKSGRKTKDVKKGEIVSYDALLSEGSSKARKSKKV</sequence>